<dbReference type="EMBL" id="CP049887">
    <property type="protein sequence ID" value="QIL48728.1"/>
    <property type="molecule type" value="Genomic_DNA"/>
</dbReference>
<organism evidence="2 3">
    <name type="scientific">Vagococcus hydrophili</name>
    <dbReference type="NCBI Taxonomy" id="2714947"/>
    <lineage>
        <taxon>Bacteria</taxon>
        <taxon>Bacillati</taxon>
        <taxon>Bacillota</taxon>
        <taxon>Bacilli</taxon>
        <taxon>Lactobacillales</taxon>
        <taxon>Enterococcaceae</taxon>
        <taxon>Vagococcus</taxon>
    </lineage>
</organism>
<name>A0A6G8AUI3_9ENTE</name>
<feature type="domain" description="Tail specific protease" evidence="1">
    <location>
        <begin position="206"/>
        <end position="338"/>
    </location>
</feature>
<evidence type="ECO:0000313" key="2">
    <source>
        <dbReference type="EMBL" id="QIL48728.1"/>
    </source>
</evidence>
<proteinExistence type="predicted"/>
<dbReference type="SUPFAM" id="SSF52096">
    <property type="entry name" value="ClpP/crotonase"/>
    <property type="match status" value="1"/>
</dbReference>
<dbReference type="InterPro" id="IPR005151">
    <property type="entry name" value="Tail-specific_protease"/>
</dbReference>
<accession>A0A6G8AUI3</accession>
<evidence type="ECO:0000313" key="3">
    <source>
        <dbReference type="Proteomes" id="UP000501747"/>
    </source>
</evidence>
<dbReference type="GO" id="GO:0008236">
    <property type="term" value="F:serine-type peptidase activity"/>
    <property type="evidence" value="ECO:0007669"/>
    <property type="project" value="InterPro"/>
</dbReference>
<dbReference type="GO" id="GO:0006508">
    <property type="term" value="P:proteolysis"/>
    <property type="evidence" value="ECO:0007669"/>
    <property type="project" value="InterPro"/>
</dbReference>
<dbReference type="RefSeq" id="WP_166034861.1">
    <property type="nucleotide sequence ID" value="NZ_CP049887.1"/>
</dbReference>
<protein>
    <recommendedName>
        <fullName evidence="1">Tail specific protease domain-containing protein</fullName>
    </recommendedName>
</protein>
<dbReference type="Gene3D" id="3.90.226.10">
    <property type="entry name" value="2-enoyl-CoA Hydratase, Chain A, domain 1"/>
    <property type="match status" value="1"/>
</dbReference>
<gene>
    <name evidence="2" type="ORF">G7082_09530</name>
</gene>
<dbReference type="InterPro" id="IPR029045">
    <property type="entry name" value="ClpP/crotonase-like_dom_sf"/>
</dbReference>
<dbReference type="AlphaFoldDB" id="A0A6G8AUI3"/>
<sequence length="342" mass="39889">MNNQLSDILTIHHQALNVFPYWTDDLIDLWENSIVDLLNDIQKELPIKEFYLRLQKLSALLNDGHTLIFLPDKIKNDLTYAPMTLTVIENQLVINSSDKNFSDFIFKPIKSINHLSVSEFLKIVSSHYWQHNINESLIMAQNNFSFLFNTHSFEIEFENGDKQEIPFLPDKTNFSNFYSDTLSNNCQILEEHDAIRIYKVANKIIVHLTHFMSDEMTAIFYKYIPEYLTCEEIIFDLRNNGGGNSGYANEITQAFFNSTFETEKISTQIIVGEYIASGIILNTDNYDPNKETDPELIKMNKMLHHQYLTSRVEKNHYKQYEGLLKDIPVKILQNEQTYVSGK</sequence>
<evidence type="ECO:0000259" key="1">
    <source>
        <dbReference type="Pfam" id="PF03572"/>
    </source>
</evidence>
<keyword evidence="3" id="KW-1185">Reference proteome</keyword>
<dbReference type="KEGG" id="vhy:G7082_09530"/>
<dbReference type="Proteomes" id="UP000501747">
    <property type="component" value="Chromosome"/>
</dbReference>
<reference evidence="2 3" key="1">
    <citation type="submission" date="2020-03" db="EMBL/GenBank/DDBJ databases">
        <title>Vagococcus sp. nov., isolated from beetles.</title>
        <authorList>
            <person name="Hyun D.-W."/>
            <person name="Bae J.-W."/>
        </authorList>
    </citation>
    <scope>NUCLEOTIDE SEQUENCE [LARGE SCALE GENOMIC DNA]</scope>
    <source>
        <strain evidence="2 3">HDW17B</strain>
    </source>
</reference>
<dbReference type="Pfam" id="PF03572">
    <property type="entry name" value="Peptidase_S41"/>
    <property type="match status" value="1"/>
</dbReference>